<evidence type="ECO:0000313" key="5">
    <source>
        <dbReference type="EMBL" id="CAD1548494.1"/>
    </source>
</evidence>
<sequence>MSKPKKAYKLHDYSSKDLENALEQARNGASISKTAEEYGIPKSTLHAKLTGKSPIVSKRGPDAVLTVDEENRLEKWIINKAKLGFPMHPEEVKNAVQSVLKESPRPSCFIKNEDKKETTAFCSHKCSMERISNESKGGKRRKRINKKTKGAGT</sequence>
<reference evidence="4" key="1">
    <citation type="submission" date="2020-07" db="EMBL/GenBank/DDBJ databases">
        <authorList>
            <person name="Ferguson B K."/>
        </authorList>
    </citation>
    <scope>NUCLEOTIDE SEQUENCE</scope>
    <source>
        <strain evidence="4">L06</strain>
    </source>
</reference>
<dbReference type="GO" id="GO:0005634">
    <property type="term" value="C:nucleus"/>
    <property type="evidence" value="ECO:0007669"/>
    <property type="project" value="UniProtKB-SubCell"/>
</dbReference>
<evidence type="ECO:0000256" key="2">
    <source>
        <dbReference type="SAM" id="MobiDB-lite"/>
    </source>
</evidence>
<dbReference type="Gene3D" id="1.10.10.60">
    <property type="entry name" value="Homeodomain-like"/>
    <property type="match status" value="1"/>
</dbReference>
<evidence type="ECO:0000313" key="6">
    <source>
        <dbReference type="EMBL" id="CAD1554207.1"/>
    </source>
</evidence>
<accession>A0A6V7J7M7</accession>
<proteinExistence type="predicted"/>
<organism evidence="4">
    <name type="scientific">Bracon brevicornis</name>
    <dbReference type="NCBI Taxonomy" id="1563983"/>
    <lineage>
        <taxon>Eukaryota</taxon>
        <taxon>Metazoa</taxon>
        <taxon>Ecdysozoa</taxon>
        <taxon>Arthropoda</taxon>
        <taxon>Hexapoda</taxon>
        <taxon>Insecta</taxon>
        <taxon>Pterygota</taxon>
        <taxon>Neoptera</taxon>
        <taxon>Endopterygota</taxon>
        <taxon>Hymenoptera</taxon>
        <taxon>Apocrita</taxon>
        <taxon>Ichneumonoidea</taxon>
        <taxon>Braconidae</taxon>
        <taxon>Braconinae</taxon>
        <taxon>Bracon</taxon>
    </lineage>
</organism>
<dbReference type="InterPro" id="IPR007889">
    <property type="entry name" value="HTH_Psq"/>
</dbReference>
<dbReference type="InterPro" id="IPR009057">
    <property type="entry name" value="Homeodomain-like_sf"/>
</dbReference>
<feature type="region of interest" description="Disordered" evidence="2">
    <location>
        <begin position="131"/>
        <end position="153"/>
    </location>
</feature>
<evidence type="ECO:0000256" key="1">
    <source>
        <dbReference type="ARBA" id="ARBA00004123"/>
    </source>
</evidence>
<dbReference type="EMBL" id="CADCXW020000015">
    <property type="protein sequence ID" value="CAD1548373.1"/>
    <property type="molecule type" value="Genomic_DNA"/>
</dbReference>
<feature type="domain" description="HTH psq-type" evidence="3">
    <location>
        <begin position="17"/>
        <end position="47"/>
    </location>
</feature>
<gene>
    <name evidence="4" type="ORF">BBRV_LOCUS45863</name>
    <name evidence="5" type="ORF">BBRV_LOCUS46128</name>
    <name evidence="6" type="ORF">BBRV_LOCUS58844</name>
</gene>
<comment type="subcellular location">
    <subcellularLocation>
        <location evidence="1">Nucleus</location>
    </subcellularLocation>
</comment>
<dbReference type="Pfam" id="PF05225">
    <property type="entry name" value="HTH_psq"/>
    <property type="match status" value="1"/>
</dbReference>
<name>A0A6V7J7M7_9HYME</name>
<protein>
    <recommendedName>
        <fullName evidence="3">HTH psq-type domain-containing protein</fullName>
    </recommendedName>
</protein>
<dbReference type="EMBL" id="CADCXW020000018">
    <property type="protein sequence ID" value="CAD1554207.1"/>
    <property type="molecule type" value="Genomic_DNA"/>
</dbReference>
<evidence type="ECO:0000313" key="4">
    <source>
        <dbReference type="EMBL" id="CAD1548373.1"/>
    </source>
</evidence>
<dbReference type="GO" id="GO:0003677">
    <property type="term" value="F:DNA binding"/>
    <property type="evidence" value="ECO:0007669"/>
    <property type="project" value="InterPro"/>
</dbReference>
<dbReference type="AlphaFoldDB" id="A0A6V7J7M7"/>
<feature type="compositionally biased region" description="Basic residues" evidence="2">
    <location>
        <begin position="138"/>
        <end position="153"/>
    </location>
</feature>
<evidence type="ECO:0000259" key="3">
    <source>
        <dbReference type="Pfam" id="PF05225"/>
    </source>
</evidence>
<dbReference type="SUPFAM" id="SSF46689">
    <property type="entry name" value="Homeodomain-like"/>
    <property type="match status" value="1"/>
</dbReference>
<dbReference type="EMBL" id="CADCXW020000015">
    <property type="protein sequence ID" value="CAD1548494.1"/>
    <property type="molecule type" value="Genomic_DNA"/>
</dbReference>